<protein>
    <recommendedName>
        <fullName evidence="2">Disintegrin domain-containing protein</fullName>
    </recommendedName>
</protein>
<feature type="non-terminal residue" evidence="1">
    <location>
        <position position="258"/>
    </location>
</feature>
<name>X0VSA1_9ZZZZ</name>
<proteinExistence type="predicted"/>
<dbReference type="AlphaFoldDB" id="X0VSA1"/>
<dbReference type="InterPro" id="IPR021655">
    <property type="entry name" value="Put_metal-bd"/>
</dbReference>
<dbReference type="EMBL" id="BARS01035119">
    <property type="protein sequence ID" value="GAG15348.1"/>
    <property type="molecule type" value="Genomic_DNA"/>
</dbReference>
<organism evidence="1">
    <name type="scientific">marine sediment metagenome</name>
    <dbReference type="NCBI Taxonomy" id="412755"/>
    <lineage>
        <taxon>unclassified sequences</taxon>
        <taxon>metagenomes</taxon>
        <taxon>ecological metagenomes</taxon>
    </lineage>
</organism>
<evidence type="ECO:0008006" key="2">
    <source>
        <dbReference type="Google" id="ProtNLM"/>
    </source>
</evidence>
<sequence>DCGPVDCNDTDANIFPGAAELCNGIDDDCNAGTPDGSDEVWYLEATSCGTGQCLAAGQLLCQGGQQVNTCIPGTPTGEICDGLDNDCDGVVDNGGDALCDDGFWCNGQETCGGASGCQSGTPVDCSDGVSCTDDICDDINDQCVNTPNDDNCAVDGWYDTGNIQWVSNDQCSEKEQKEQEYRDYYCHVILDCQYTVTGTQWVDTGSTSPVPNGTGCDDGDPFTMNDMCIDGVCNGQPDSDGDTIPDDVDNCPYTYNPG</sequence>
<comment type="caution">
    <text evidence="1">The sequence shown here is derived from an EMBL/GenBank/DDBJ whole genome shotgun (WGS) entry which is preliminary data.</text>
</comment>
<evidence type="ECO:0000313" key="1">
    <source>
        <dbReference type="EMBL" id="GAG15348.1"/>
    </source>
</evidence>
<feature type="non-terminal residue" evidence="1">
    <location>
        <position position="1"/>
    </location>
</feature>
<dbReference type="Pfam" id="PF11617">
    <property type="entry name" value="Cu-binding_MopE"/>
    <property type="match status" value="2"/>
</dbReference>
<accession>X0VSA1</accession>
<gene>
    <name evidence="1" type="ORF">S01H1_54153</name>
</gene>
<reference evidence="1" key="1">
    <citation type="journal article" date="2014" name="Front. Microbiol.">
        <title>High frequency of phylogenetically diverse reductive dehalogenase-homologous genes in deep subseafloor sedimentary metagenomes.</title>
        <authorList>
            <person name="Kawai M."/>
            <person name="Futagami T."/>
            <person name="Toyoda A."/>
            <person name="Takaki Y."/>
            <person name="Nishi S."/>
            <person name="Hori S."/>
            <person name="Arai W."/>
            <person name="Tsubouchi T."/>
            <person name="Morono Y."/>
            <person name="Uchiyama I."/>
            <person name="Ito T."/>
            <person name="Fujiyama A."/>
            <person name="Inagaki F."/>
            <person name="Takami H."/>
        </authorList>
    </citation>
    <scope>NUCLEOTIDE SEQUENCE</scope>
    <source>
        <strain evidence="1">Expedition CK06-06</strain>
    </source>
</reference>